<evidence type="ECO:0000256" key="10">
    <source>
        <dbReference type="HAMAP-Rule" id="MF_00185"/>
    </source>
</evidence>
<protein>
    <recommendedName>
        <fullName evidence="10">tRNA dimethylallyltransferase</fullName>
        <ecNumber evidence="10">2.5.1.75</ecNumber>
    </recommendedName>
    <alternativeName>
        <fullName evidence="10">Dimethylallyl diphosphate:tRNA dimethylallyltransferase</fullName>
        <shortName evidence="10">DMAPP:tRNA dimethylallyltransferase</shortName>
        <shortName evidence="10">DMATase</shortName>
    </alternativeName>
    <alternativeName>
        <fullName evidence="10">Isopentenyl-diphosphate:tRNA isopentenyltransferase</fullName>
        <shortName evidence="10">IPP transferase</shortName>
        <shortName evidence="10">IPPT</shortName>
        <shortName evidence="10">IPTase</shortName>
    </alternativeName>
</protein>
<proteinExistence type="inferred from homology"/>
<comment type="subunit">
    <text evidence="10">Monomer.</text>
</comment>
<evidence type="ECO:0000256" key="11">
    <source>
        <dbReference type="RuleBase" id="RU003783"/>
    </source>
</evidence>
<accession>A0A1F8B8P1</accession>
<dbReference type="InterPro" id="IPR039657">
    <property type="entry name" value="Dimethylallyltransferase"/>
</dbReference>
<evidence type="ECO:0000313" key="14">
    <source>
        <dbReference type="EMBL" id="OGM60387.1"/>
    </source>
</evidence>
<dbReference type="STRING" id="1802516.A3A75_04055"/>
<evidence type="ECO:0000256" key="5">
    <source>
        <dbReference type="ARBA" id="ARBA00022694"/>
    </source>
</evidence>
<comment type="cofactor">
    <cofactor evidence="1 10">
        <name>Mg(2+)</name>
        <dbReference type="ChEBI" id="CHEBI:18420"/>
    </cofactor>
</comment>
<organism evidence="14 15">
    <name type="scientific">Candidatus Woesebacteria bacterium RIFCSPLOWO2_01_FULL_39_10</name>
    <dbReference type="NCBI Taxonomy" id="1802516"/>
    <lineage>
        <taxon>Bacteria</taxon>
        <taxon>Candidatus Woeseibacteriota</taxon>
    </lineage>
</organism>
<evidence type="ECO:0000256" key="4">
    <source>
        <dbReference type="ARBA" id="ARBA00022679"/>
    </source>
</evidence>
<dbReference type="HAMAP" id="MF_00185">
    <property type="entry name" value="IPP_trans"/>
    <property type="match status" value="1"/>
</dbReference>
<reference evidence="14 15" key="1">
    <citation type="journal article" date="2016" name="Nat. Commun.">
        <title>Thousands of microbial genomes shed light on interconnected biogeochemical processes in an aquifer system.</title>
        <authorList>
            <person name="Anantharaman K."/>
            <person name="Brown C.T."/>
            <person name="Hug L.A."/>
            <person name="Sharon I."/>
            <person name="Castelle C.J."/>
            <person name="Probst A.J."/>
            <person name="Thomas B.C."/>
            <person name="Singh A."/>
            <person name="Wilkins M.J."/>
            <person name="Karaoz U."/>
            <person name="Brodie E.L."/>
            <person name="Williams K.H."/>
            <person name="Hubbard S.S."/>
            <person name="Banfield J.F."/>
        </authorList>
    </citation>
    <scope>NUCLEOTIDE SEQUENCE [LARGE SCALE GENOMIC DNA]</scope>
</reference>
<evidence type="ECO:0000256" key="1">
    <source>
        <dbReference type="ARBA" id="ARBA00001946"/>
    </source>
</evidence>
<evidence type="ECO:0000256" key="13">
    <source>
        <dbReference type="RuleBase" id="RU003785"/>
    </source>
</evidence>
<dbReference type="PANTHER" id="PTHR11088">
    <property type="entry name" value="TRNA DIMETHYLALLYLTRANSFERASE"/>
    <property type="match status" value="1"/>
</dbReference>
<dbReference type="Proteomes" id="UP000179018">
    <property type="component" value="Unassembled WGS sequence"/>
</dbReference>
<comment type="caution">
    <text evidence="14">The sequence shown here is derived from an EMBL/GenBank/DDBJ whole genome shotgun (WGS) entry which is preliminary data.</text>
</comment>
<comment type="caution">
    <text evidence="10">Lacks conserved residue(s) required for the propagation of feature annotation.</text>
</comment>
<dbReference type="NCBIfam" id="TIGR00174">
    <property type="entry name" value="miaA"/>
    <property type="match status" value="1"/>
</dbReference>
<evidence type="ECO:0000256" key="6">
    <source>
        <dbReference type="ARBA" id="ARBA00022741"/>
    </source>
</evidence>
<evidence type="ECO:0000256" key="9">
    <source>
        <dbReference type="ARBA" id="ARBA00049563"/>
    </source>
</evidence>
<comment type="similarity">
    <text evidence="3 10 13">Belongs to the IPP transferase family.</text>
</comment>
<dbReference type="Gene3D" id="1.10.20.140">
    <property type="match status" value="1"/>
</dbReference>
<evidence type="ECO:0000256" key="8">
    <source>
        <dbReference type="ARBA" id="ARBA00022842"/>
    </source>
</evidence>
<keyword evidence="6 10" id="KW-0547">Nucleotide-binding</keyword>
<dbReference type="AlphaFoldDB" id="A0A1F8B8P1"/>
<evidence type="ECO:0000256" key="3">
    <source>
        <dbReference type="ARBA" id="ARBA00005842"/>
    </source>
</evidence>
<dbReference type="EMBL" id="MGHC01000007">
    <property type="protein sequence ID" value="OGM60387.1"/>
    <property type="molecule type" value="Genomic_DNA"/>
</dbReference>
<dbReference type="InterPro" id="IPR027417">
    <property type="entry name" value="P-loop_NTPase"/>
</dbReference>
<name>A0A1F8B8P1_9BACT</name>
<dbReference type="GO" id="GO:0052381">
    <property type="term" value="F:tRNA dimethylallyltransferase activity"/>
    <property type="evidence" value="ECO:0007669"/>
    <property type="project" value="UniProtKB-UniRule"/>
</dbReference>
<evidence type="ECO:0000313" key="15">
    <source>
        <dbReference type="Proteomes" id="UP000179018"/>
    </source>
</evidence>
<keyword evidence="4 10" id="KW-0808">Transferase</keyword>
<sequence length="325" mass="37419">MKKLLVICGPTATGKTRLALDLAKTFGGELLSADSRQVYRKMDIGTGKDLPVNSKLQIPNYKLGRNIGYYEIKGIRLWGYDLVDPKDEFSVSKYLKSAQLILKDIWKRGKLPILVGGTGLYIKSVVDGIPTISVPTSPSLRLSLAKKNVEELFEILAQFDALKAASMNSSDKKNPRRLLRAIEVAQWRLSQKPGMLLKRKSDMNTLFVGLNAPFVVLEQKILLRIKKRITQGFGEEVTNLLSRGVNWNHQSMDSLGYRQWKEYIIGKKTIEKVIQEWFTDEKNYAKRQITWFKKNKRIIWFDVSKESWKKDIENTVRRWHNNNAE</sequence>
<dbReference type="SUPFAM" id="SSF52540">
    <property type="entry name" value="P-loop containing nucleoside triphosphate hydrolases"/>
    <property type="match status" value="2"/>
</dbReference>
<gene>
    <name evidence="10" type="primary">miaA</name>
    <name evidence="14" type="ORF">A3A75_04055</name>
</gene>
<dbReference type="Pfam" id="PF01715">
    <property type="entry name" value="IPPT"/>
    <property type="match status" value="1"/>
</dbReference>
<keyword evidence="5 10" id="KW-0819">tRNA processing</keyword>
<feature type="region of interest" description="Interaction with substrate tRNA" evidence="10">
    <location>
        <begin position="34"/>
        <end position="37"/>
    </location>
</feature>
<keyword evidence="8 10" id="KW-0460">Magnesium</keyword>
<evidence type="ECO:0000256" key="12">
    <source>
        <dbReference type="RuleBase" id="RU003784"/>
    </source>
</evidence>
<dbReference type="Gene3D" id="3.40.50.300">
    <property type="entry name" value="P-loop containing nucleotide triphosphate hydrolases"/>
    <property type="match status" value="1"/>
</dbReference>
<feature type="binding site" evidence="10">
    <location>
        <begin position="9"/>
        <end position="16"/>
    </location>
    <ligand>
        <name>ATP</name>
        <dbReference type="ChEBI" id="CHEBI:30616"/>
    </ligand>
</feature>
<evidence type="ECO:0000256" key="7">
    <source>
        <dbReference type="ARBA" id="ARBA00022840"/>
    </source>
</evidence>
<comment type="catalytic activity">
    <reaction evidence="9 10 11">
        <text>adenosine(37) in tRNA + dimethylallyl diphosphate = N(6)-dimethylallyladenosine(37) in tRNA + diphosphate</text>
        <dbReference type="Rhea" id="RHEA:26482"/>
        <dbReference type="Rhea" id="RHEA-COMP:10162"/>
        <dbReference type="Rhea" id="RHEA-COMP:10375"/>
        <dbReference type="ChEBI" id="CHEBI:33019"/>
        <dbReference type="ChEBI" id="CHEBI:57623"/>
        <dbReference type="ChEBI" id="CHEBI:74411"/>
        <dbReference type="ChEBI" id="CHEBI:74415"/>
        <dbReference type="EC" id="2.5.1.75"/>
    </reaction>
</comment>
<keyword evidence="7 10" id="KW-0067">ATP-binding</keyword>
<dbReference type="GO" id="GO:0006400">
    <property type="term" value="P:tRNA modification"/>
    <property type="evidence" value="ECO:0007669"/>
    <property type="project" value="TreeGrafter"/>
</dbReference>
<dbReference type="GO" id="GO:0005524">
    <property type="term" value="F:ATP binding"/>
    <property type="evidence" value="ECO:0007669"/>
    <property type="project" value="UniProtKB-UniRule"/>
</dbReference>
<feature type="site" description="Interaction with substrate tRNA" evidence="10">
    <location>
        <position position="118"/>
    </location>
</feature>
<dbReference type="PANTHER" id="PTHR11088:SF60">
    <property type="entry name" value="TRNA DIMETHYLALLYLTRANSFERASE"/>
    <property type="match status" value="1"/>
</dbReference>
<feature type="site" description="Interaction with substrate tRNA" evidence="10">
    <location>
        <position position="141"/>
    </location>
</feature>
<feature type="binding site" evidence="10">
    <location>
        <begin position="11"/>
        <end position="16"/>
    </location>
    <ligand>
        <name>substrate</name>
    </ligand>
</feature>
<evidence type="ECO:0000256" key="2">
    <source>
        <dbReference type="ARBA" id="ARBA00003213"/>
    </source>
</evidence>
<dbReference type="InterPro" id="IPR018022">
    <property type="entry name" value="IPT"/>
</dbReference>
<dbReference type="EC" id="2.5.1.75" evidence="10"/>
<comment type="function">
    <text evidence="2 10 12">Catalyzes the transfer of a dimethylallyl group onto the adenine at position 37 in tRNAs that read codons beginning with uridine, leading to the formation of N6-(dimethylallyl)adenosine (i(6)A).</text>
</comment>